<comment type="similarity">
    <text evidence="2 7">Belongs to the SurE nucleotidase family.</text>
</comment>
<dbReference type="NCBIfam" id="TIGR00087">
    <property type="entry name" value="surE"/>
    <property type="match status" value="1"/>
</dbReference>
<dbReference type="InterPro" id="IPR030048">
    <property type="entry name" value="SurE"/>
</dbReference>
<feature type="binding site" evidence="7">
    <location>
        <position position="17"/>
    </location>
    <ligand>
        <name>a divalent metal cation</name>
        <dbReference type="ChEBI" id="CHEBI:60240"/>
    </ligand>
</feature>
<keyword evidence="5 7" id="KW-0547">Nucleotide-binding</keyword>
<evidence type="ECO:0000256" key="7">
    <source>
        <dbReference type="HAMAP-Rule" id="MF_00060"/>
    </source>
</evidence>
<evidence type="ECO:0000256" key="4">
    <source>
        <dbReference type="ARBA" id="ARBA00022723"/>
    </source>
</evidence>
<gene>
    <name evidence="7 9" type="primary">surE</name>
    <name evidence="9" type="ORF">ENS59_07655</name>
</gene>
<accession>A0A7C3E958</accession>
<comment type="catalytic activity">
    <reaction evidence="1 7">
        <text>a ribonucleoside 5'-phosphate + H2O = a ribonucleoside + phosphate</text>
        <dbReference type="Rhea" id="RHEA:12484"/>
        <dbReference type="ChEBI" id="CHEBI:15377"/>
        <dbReference type="ChEBI" id="CHEBI:18254"/>
        <dbReference type="ChEBI" id="CHEBI:43474"/>
        <dbReference type="ChEBI" id="CHEBI:58043"/>
        <dbReference type="EC" id="3.1.3.5"/>
    </reaction>
</comment>
<dbReference type="Pfam" id="PF01975">
    <property type="entry name" value="SurE"/>
    <property type="match status" value="1"/>
</dbReference>
<sequence>MLRICYSVIMKILLTNDDGIACDGIWALKKELESAGTHEVLMVVPEENRSGISHGITMHGPIRLRQKEKQVWACSGTPADCVIVSLLGDLAIRPDVIISGINEGPNLGTDIIYSGTASAARQGALHGIPSIAVSMGSHTKPFYYDTAARYIINHIDELLDLWQPETFLNINVPNTKDEMVEYRISHPSRRRYNDQVVRFNAPDGHHYCFLEGGAVETREDEGSDWHVVESGLVSISKIYIHPVAVQDLRFTIPSPEAKGVMP</sequence>
<dbReference type="GO" id="GO:0004309">
    <property type="term" value="F:exopolyphosphatase activity"/>
    <property type="evidence" value="ECO:0007669"/>
    <property type="project" value="TreeGrafter"/>
</dbReference>
<comment type="function">
    <text evidence="7">Nucleotidase that shows phosphatase activity on nucleoside 5'-monophosphates.</text>
</comment>
<organism evidence="9">
    <name type="scientific">Gracilinema caldarium</name>
    <dbReference type="NCBI Taxonomy" id="215591"/>
    <lineage>
        <taxon>Bacteria</taxon>
        <taxon>Pseudomonadati</taxon>
        <taxon>Spirochaetota</taxon>
        <taxon>Spirochaetia</taxon>
        <taxon>Spirochaetales</taxon>
        <taxon>Breznakiellaceae</taxon>
        <taxon>Gracilinema</taxon>
    </lineage>
</organism>
<dbReference type="PANTHER" id="PTHR30457">
    <property type="entry name" value="5'-NUCLEOTIDASE SURE"/>
    <property type="match status" value="1"/>
</dbReference>
<dbReference type="Gene3D" id="3.40.1210.10">
    <property type="entry name" value="Survival protein SurE-like phosphatase/nucleotidase"/>
    <property type="match status" value="1"/>
</dbReference>
<name>A0A7C3E958_9SPIR</name>
<feature type="domain" description="Survival protein SurE-like phosphatase/nucleotidase" evidence="8">
    <location>
        <begin position="12"/>
        <end position="193"/>
    </location>
</feature>
<dbReference type="InterPro" id="IPR002828">
    <property type="entry name" value="SurE-like_Pase/nucleotidase"/>
</dbReference>
<comment type="cofactor">
    <cofactor evidence="7">
        <name>a divalent metal cation</name>
        <dbReference type="ChEBI" id="CHEBI:60240"/>
    </cofactor>
    <text evidence="7">Binds 1 divalent metal cation per subunit.</text>
</comment>
<comment type="subcellular location">
    <subcellularLocation>
        <location evidence="7">Cytoplasm</location>
    </subcellularLocation>
</comment>
<dbReference type="HAMAP" id="MF_00060">
    <property type="entry name" value="SurE"/>
    <property type="match status" value="1"/>
</dbReference>
<dbReference type="AlphaFoldDB" id="A0A7C3E958"/>
<dbReference type="PANTHER" id="PTHR30457:SF12">
    <property type="entry name" value="5'_3'-NUCLEOTIDASE SURE"/>
    <property type="match status" value="1"/>
</dbReference>
<reference evidence="9" key="1">
    <citation type="journal article" date="2020" name="mSystems">
        <title>Genome- and Community-Level Interaction Insights into Carbon Utilization and Element Cycling Functions of Hydrothermarchaeota in Hydrothermal Sediment.</title>
        <authorList>
            <person name="Zhou Z."/>
            <person name="Liu Y."/>
            <person name="Xu W."/>
            <person name="Pan J."/>
            <person name="Luo Z.H."/>
            <person name="Li M."/>
        </authorList>
    </citation>
    <scope>NUCLEOTIDE SEQUENCE [LARGE SCALE GENOMIC DNA]</scope>
    <source>
        <strain evidence="9">SpSt-503</strain>
    </source>
</reference>
<evidence type="ECO:0000259" key="8">
    <source>
        <dbReference type="Pfam" id="PF01975"/>
    </source>
</evidence>
<feature type="binding site" evidence="7">
    <location>
        <position position="50"/>
    </location>
    <ligand>
        <name>a divalent metal cation</name>
        <dbReference type="ChEBI" id="CHEBI:60240"/>
    </ligand>
</feature>
<dbReference type="EC" id="3.1.3.5" evidence="7"/>
<dbReference type="GO" id="GO:0046872">
    <property type="term" value="F:metal ion binding"/>
    <property type="evidence" value="ECO:0007669"/>
    <property type="project" value="UniProtKB-UniRule"/>
</dbReference>
<evidence type="ECO:0000256" key="5">
    <source>
        <dbReference type="ARBA" id="ARBA00022741"/>
    </source>
</evidence>
<evidence type="ECO:0000256" key="1">
    <source>
        <dbReference type="ARBA" id="ARBA00000815"/>
    </source>
</evidence>
<feature type="binding site" evidence="7">
    <location>
        <position position="18"/>
    </location>
    <ligand>
        <name>a divalent metal cation</name>
        <dbReference type="ChEBI" id="CHEBI:60240"/>
    </ligand>
</feature>
<evidence type="ECO:0000256" key="3">
    <source>
        <dbReference type="ARBA" id="ARBA00022490"/>
    </source>
</evidence>
<keyword evidence="3 7" id="KW-0963">Cytoplasm</keyword>
<evidence type="ECO:0000313" key="9">
    <source>
        <dbReference type="EMBL" id="HFH29373.1"/>
    </source>
</evidence>
<comment type="caution">
    <text evidence="9">The sequence shown here is derived from an EMBL/GenBank/DDBJ whole genome shotgun (WGS) entry which is preliminary data.</text>
</comment>
<proteinExistence type="inferred from homology"/>
<dbReference type="GO" id="GO:0008254">
    <property type="term" value="F:3'-nucleotidase activity"/>
    <property type="evidence" value="ECO:0007669"/>
    <property type="project" value="TreeGrafter"/>
</dbReference>
<dbReference type="GO" id="GO:0000166">
    <property type="term" value="F:nucleotide binding"/>
    <property type="evidence" value="ECO:0007669"/>
    <property type="project" value="UniProtKB-KW"/>
</dbReference>
<protein>
    <recommendedName>
        <fullName evidence="7">5'-nucleotidase SurE</fullName>
        <ecNumber evidence="7">3.1.3.5</ecNumber>
    </recommendedName>
    <alternativeName>
        <fullName evidence="7">Nucleoside 5'-monophosphate phosphohydrolase</fullName>
    </alternativeName>
</protein>
<dbReference type="GO" id="GO:0005737">
    <property type="term" value="C:cytoplasm"/>
    <property type="evidence" value="ECO:0007669"/>
    <property type="project" value="UniProtKB-SubCell"/>
</dbReference>
<dbReference type="GO" id="GO:0008253">
    <property type="term" value="F:5'-nucleotidase activity"/>
    <property type="evidence" value="ECO:0007669"/>
    <property type="project" value="UniProtKB-UniRule"/>
</dbReference>
<dbReference type="EMBL" id="DSVL01000236">
    <property type="protein sequence ID" value="HFH29373.1"/>
    <property type="molecule type" value="Genomic_DNA"/>
</dbReference>
<keyword evidence="4 7" id="KW-0479">Metal-binding</keyword>
<dbReference type="InterPro" id="IPR036523">
    <property type="entry name" value="SurE-like_sf"/>
</dbReference>
<dbReference type="SUPFAM" id="SSF64167">
    <property type="entry name" value="SurE-like"/>
    <property type="match status" value="1"/>
</dbReference>
<evidence type="ECO:0000256" key="2">
    <source>
        <dbReference type="ARBA" id="ARBA00011062"/>
    </source>
</evidence>
<evidence type="ECO:0000256" key="6">
    <source>
        <dbReference type="ARBA" id="ARBA00022801"/>
    </source>
</evidence>
<feature type="binding site" evidence="7">
    <location>
        <position position="102"/>
    </location>
    <ligand>
        <name>a divalent metal cation</name>
        <dbReference type="ChEBI" id="CHEBI:60240"/>
    </ligand>
</feature>
<keyword evidence="6 7" id="KW-0378">Hydrolase</keyword>